<evidence type="ECO:0000256" key="6">
    <source>
        <dbReference type="ARBA" id="ARBA00023128"/>
    </source>
</evidence>
<evidence type="ECO:0000256" key="7">
    <source>
        <dbReference type="ARBA" id="ARBA00023136"/>
    </source>
</evidence>
<name>A0A383WBC1_TETOB</name>
<evidence type="ECO:0000256" key="5">
    <source>
        <dbReference type="ARBA" id="ARBA00023054"/>
    </source>
</evidence>
<proteinExistence type="predicted"/>
<accession>A0A383WBC1</accession>
<dbReference type="Gene3D" id="1.20.5.340">
    <property type="match status" value="1"/>
</dbReference>
<keyword evidence="3" id="KW-0812">Transmembrane</keyword>
<dbReference type="GO" id="GO:0016020">
    <property type="term" value="C:membrane"/>
    <property type="evidence" value="ECO:0007669"/>
    <property type="project" value="UniProtKB-SubCell"/>
</dbReference>
<keyword evidence="6" id="KW-0496">Mitochondrion</keyword>
<reference evidence="8 9" key="1">
    <citation type="submission" date="2016-10" db="EMBL/GenBank/DDBJ databases">
        <authorList>
            <person name="Cai Z."/>
        </authorList>
    </citation>
    <scope>NUCLEOTIDE SEQUENCE [LARGE SCALE GENOMIC DNA]</scope>
</reference>
<dbReference type="AlphaFoldDB" id="A0A383WBC1"/>
<dbReference type="InterPro" id="IPR024461">
    <property type="entry name" value="CCDC90-like"/>
</dbReference>
<dbReference type="Pfam" id="PF07798">
    <property type="entry name" value="CCDC90-like"/>
    <property type="match status" value="1"/>
</dbReference>
<dbReference type="PANTHER" id="PTHR14360">
    <property type="entry name" value="PROTEIN FMP32, MITOCHONDRIAL"/>
    <property type="match status" value="1"/>
</dbReference>
<keyword evidence="7" id="KW-0472">Membrane</keyword>
<keyword evidence="5" id="KW-0175">Coiled coil</keyword>
<gene>
    <name evidence="8" type="ORF">BQ4739_LOCUS15236</name>
</gene>
<evidence type="ECO:0000256" key="2">
    <source>
        <dbReference type="ARBA" id="ARBA00004370"/>
    </source>
</evidence>
<evidence type="ECO:0000256" key="1">
    <source>
        <dbReference type="ARBA" id="ARBA00004173"/>
    </source>
</evidence>
<sequence>MASGPTKEAVERTLVVDTLAQTKKFETLGLSRDQAENLAVYLSEQIVLDRMRLSEKFTAKVELEKSMLEQDARIGGFKAELIQKQDMHLATLQKDLDRQQNYLDKIRSEVRHEIDKLSASQRLDLNLEKGRMRDDLQQMRDKTIELEIKLDREVNDIRAGMEKAKNDIIKSTIAIMGTFSAIAFTITRLMATM</sequence>
<dbReference type="Proteomes" id="UP000256970">
    <property type="component" value="Unassembled WGS sequence"/>
</dbReference>
<protein>
    <submittedName>
        <fullName evidence="8">Uncharacterized protein</fullName>
    </submittedName>
</protein>
<comment type="subcellular location">
    <subcellularLocation>
        <location evidence="2">Membrane</location>
    </subcellularLocation>
    <subcellularLocation>
        <location evidence="1">Mitochondrion</location>
    </subcellularLocation>
</comment>
<organism evidence="8 9">
    <name type="scientific">Tetradesmus obliquus</name>
    <name type="common">Green alga</name>
    <name type="synonym">Acutodesmus obliquus</name>
    <dbReference type="NCBI Taxonomy" id="3088"/>
    <lineage>
        <taxon>Eukaryota</taxon>
        <taxon>Viridiplantae</taxon>
        <taxon>Chlorophyta</taxon>
        <taxon>core chlorophytes</taxon>
        <taxon>Chlorophyceae</taxon>
        <taxon>CS clade</taxon>
        <taxon>Sphaeropleales</taxon>
        <taxon>Scenedesmaceae</taxon>
        <taxon>Tetradesmus</taxon>
    </lineage>
</organism>
<dbReference type="OrthoDB" id="889336at2759"/>
<dbReference type="PANTHER" id="PTHR14360:SF1">
    <property type="entry name" value="PROTEIN FMP32, MITOCHONDRIAL"/>
    <property type="match status" value="1"/>
</dbReference>
<evidence type="ECO:0000313" key="8">
    <source>
        <dbReference type="EMBL" id="SZX74918.1"/>
    </source>
</evidence>
<keyword evidence="9" id="KW-1185">Reference proteome</keyword>
<evidence type="ECO:0000256" key="3">
    <source>
        <dbReference type="ARBA" id="ARBA00022692"/>
    </source>
</evidence>
<keyword evidence="4" id="KW-1133">Transmembrane helix</keyword>
<dbReference type="EMBL" id="FNXT01001221">
    <property type="protein sequence ID" value="SZX74918.1"/>
    <property type="molecule type" value="Genomic_DNA"/>
</dbReference>
<evidence type="ECO:0000256" key="4">
    <source>
        <dbReference type="ARBA" id="ARBA00022989"/>
    </source>
</evidence>
<dbReference type="GO" id="GO:0005739">
    <property type="term" value="C:mitochondrion"/>
    <property type="evidence" value="ECO:0007669"/>
    <property type="project" value="UniProtKB-SubCell"/>
</dbReference>
<evidence type="ECO:0000313" key="9">
    <source>
        <dbReference type="Proteomes" id="UP000256970"/>
    </source>
</evidence>
<dbReference type="STRING" id="3088.A0A383WBC1"/>